<sequence length="186" mass="21333">MPARKKVSVESSSTSTSVQLPNDTSTSSRNSSSKTPSKTKTSPTINLVFSKKYTYPINRRGADYKKLSKFIAEALRYINTFNYPYEMFYDLDGKEYAFKSSTDDTMKILKDILEGDDGQRVDTVYILAERKVGIQTFFAYNMDFIVFIIFLCNLSWFILVGTQETKMASIVIGVGLGLWLYWKYLR</sequence>
<keyword evidence="2" id="KW-0472">Membrane</keyword>
<protein>
    <submittedName>
        <fullName evidence="3">4351_t:CDS:1</fullName>
    </submittedName>
</protein>
<feature type="transmembrane region" description="Helical" evidence="2">
    <location>
        <begin position="137"/>
        <end position="159"/>
    </location>
</feature>
<feature type="compositionally biased region" description="Low complexity" evidence="1">
    <location>
        <begin position="9"/>
        <end position="42"/>
    </location>
</feature>
<reference evidence="3" key="1">
    <citation type="submission" date="2021-06" db="EMBL/GenBank/DDBJ databases">
        <authorList>
            <person name="Kallberg Y."/>
            <person name="Tangrot J."/>
            <person name="Rosling A."/>
        </authorList>
    </citation>
    <scope>NUCLEOTIDE SEQUENCE</scope>
    <source>
        <strain evidence="3">CL551</strain>
    </source>
</reference>
<organism evidence="3 4">
    <name type="scientific">Acaulospora morrowiae</name>
    <dbReference type="NCBI Taxonomy" id="94023"/>
    <lineage>
        <taxon>Eukaryota</taxon>
        <taxon>Fungi</taxon>
        <taxon>Fungi incertae sedis</taxon>
        <taxon>Mucoromycota</taxon>
        <taxon>Glomeromycotina</taxon>
        <taxon>Glomeromycetes</taxon>
        <taxon>Diversisporales</taxon>
        <taxon>Acaulosporaceae</taxon>
        <taxon>Acaulospora</taxon>
    </lineage>
</organism>
<feature type="region of interest" description="Disordered" evidence="1">
    <location>
        <begin position="1"/>
        <end position="42"/>
    </location>
</feature>
<proteinExistence type="predicted"/>
<dbReference type="OrthoDB" id="2319854at2759"/>
<gene>
    <name evidence="3" type="ORF">AMORRO_LOCUS2168</name>
</gene>
<feature type="transmembrane region" description="Helical" evidence="2">
    <location>
        <begin position="165"/>
        <end position="182"/>
    </location>
</feature>
<keyword evidence="4" id="KW-1185">Reference proteome</keyword>
<evidence type="ECO:0000256" key="2">
    <source>
        <dbReference type="SAM" id="Phobius"/>
    </source>
</evidence>
<evidence type="ECO:0000313" key="3">
    <source>
        <dbReference type="EMBL" id="CAG8477915.1"/>
    </source>
</evidence>
<accession>A0A9N8ZB47</accession>
<name>A0A9N8ZB47_9GLOM</name>
<dbReference type="AlphaFoldDB" id="A0A9N8ZB47"/>
<keyword evidence="2" id="KW-1133">Transmembrane helix</keyword>
<comment type="caution">
    <text evidence="3">The sequence shown here is derived from an EMBL/GenBank/DDBJ whole genome shotgun (WGS) entry which is preliminary data.</text>
</comment>
<dbReference type="Proteomes" id="UP000789342">
    <property type="component" value="Unassembled WGS sequence"/>
</dbReference>
<evidence type="ECO:0000256" key="1">
    <source>
        <dbReference type="SAM" id="MobiDB-lite"/>
    </source>
</evidence>
<evidence type="ECO:0000313" key="4">
    <source>
        <dbReference type="Proteomes" id="UP000789342"/>
    </source>
</evidence>
<dbReference type="EMBL" id="CAJVPV010000894">
    <property type="protein sequence ID" value="CAG8477915.1"/>
    <property type="molecule type" value="Genomic_DNA"/>
</dbReference>
<keyword evidence="2" id="KW-0812">Transmembrane</keyword>